<gene>
    <name evidence="1" type="ORF">ABZ568_24860</name>
</gene>
<keyword evidence="2" id="KW-1185">Reference proteome</keyword>
<dbReference type="RefSeq" id="WP_359790846.1">
    <property type="nucleotide sequence ID" value="NZ_JBEYBN010000038.1"/>
</dbReference>
<proteinExistence type="predicted"/>
<protein>
    <submittedName>
        <fullName evidence="1">Uncharacterized protein</fullName>
    </submittedName>
</protein>
<dbReference type="Proteomes" id="UP001550603">
    <property type="component" value="Unassembled WGS sequence"/>
</dbReference>
<evidence type="ECO:0000313" key="1">
    <source>
        <dbReference type="EMBL" id="MEU2269572.1"/>
    </source>
</evidence>
<evidence type="ECO:0000313" key="2">
    <source>
        <dbReference type="Proteomes" id="UP001550603"/>
    </source>
</evidence>
<comment type="caution">
    <text evidence="1">The sequence shown here is derived from an EMBL/GenBank/DDBJ whole genome shotgun (WGS) entry which is preliminary data.</text>
</comment>
<organism evidence="1 2">
    <name type="scientific">Streptomyces olindensis</name>
    <dbReference type="NCBI Taxonomy" id="358823"/>
    <lineage>
        <taxon>Bacteria</taxon>
        <taxon>Bacillati</taxon>
        <taxon>Actinomycetota</taxon>
        <taxon>Actinomycetes</taxon>
        <taxon>Kitasatosporales</taxon>
        <taxon>Streptomycetaceae</taxon>
        <taxon>Streptomyces</taxon>
    </lineage>
</organism>
<sequence length="41" mass="4833">MRILHRDEDDKQVMAEVVKNLTETRRNVVAPFTTDQVEGYK</sequence>
<accession>A0ABV2Y0J7</accession>
<reference evidence="1 2" key="1">
    <citation type="submission" date="2024-06" db="EMBL/GenBank/DDBJ databases">
        <title>The Natural Products Discovery Center: Release of the First 8490 Sequenced Strains for Exploring Actinobacteria Biosynthetic Diversity.</title>
        <authorList>
            <person name="Kalkreuter E."/>
            <person name="Kautsar S.A."/>
            <person name="Yang D."/>
            <person name="Bader C.D."/>
            <person name="Teijaro C.N."/>
            <person name="Fluegel L."/>
            <person name="Davis C.M."/>
            <person name="Simpson J.R."/>
            <person name="Lauterbach L."/>
            <person name="Steele A.D."/>
            <person name="Gui C."/>
            <person name="Meng S."/>
            <person name="Li G."/>
            <person name="Viehrig K."/>
            <person name="Ye F."/>
            <person name="Su P."/>
            <person name="Kiefer A.F."/>
            <person name="Nichols A."/>
            <person name="Cepeda A.J."/>
            <person name="Yan W."/>
            <person name="Fan B."/>
            <person name="Jiang Y."/>
            <person name="Adhikari A."/>
            <person name="Zheng C.-J."/>
            <person name="Schuster L."/>
            <person name="Cowan T.M."/>
            <person name="Smanski M.J."/>
            <person name="Chevrette M.G."/>
            <person name="De Carvalho L.P.S."/>
            <person name="Shen B."/>
        </authorList>
    </citation>
    <scope>NUCLEOTIDE SEQUENCE [LARGE SCALE GENOMIC DNA]</scope>
    <source>
        <strain evidence="1 2">NPDC019583</strain>
    </source>
</reference>
<dbReference type="EMBL" id="JBEYBN010000038">
    <property type="protein sequence ID" value="MEU2269572.1"/>
    <property type="molecule type" value="Genomic_DNA"/>
</dbReference>
<name>A0ABV2Y0J7_9ACTN</name>